<dbReference type="PANTHER" id="PTHR39662">
    <property type="entry name" value="DUF354 DOMAIN-CONTAINING PROTEIN-RELATED"/>
    <property type="match status" value="1"/>
</dbReference>
<name>A0A7J9S4L0_METMI</name>
<proteinExistence type="predicted"/>
<dbReference type="InterPro" id="IPR007152">
    <property type="entry name" value="DUF354"/>
</dbReference>
<dbReference type="PANTHER" id="PTHR39662:SF1">
    <property type="entry name" value="DUF354 DOMAIN-CONTAINING PROTEIN"/>
    <property type="match status" value="1"/>
</dbReference>
<comment type="caution">
    <text evidence="1">The sequence shown here is derived from an EMBL/GenBank/DDBJ whole genome shotgun (WGS) entry which is preliminary data.</text>
</comment>
<sequence>MNIAMFINTPAQFHFYKNIAKELKNRGHSVELLFRDYGENLEIAKELDLNPTIYSKPSDSKYGKILVLPSDVFRATKCLKKFKPDIITGFGVYDAFSSFLVNTPCIVFNDSEPHVNSFSYAVQFKLFMPFTNVLITPEAFQPHFGTKHLNIPSYKEFSYLHPKYYTPKDDIFELMGIEKNEEYILLRFNAFDAVHDAGITGFNKDTKIKLVKELEKHCNVFISSETPVPKEIEKNILKTPKSRIHDVLYYAKILITDTQTMTTEAAILGTPALRYNKFVGEKDMSNFIELEKNYGLIFNYQNSGKIFEKAFELLDTKNLKEIWKEKRELLLKNKIDSTSFMVWFFENYPESFEKMKTNMAIYENFNDNLAEIKG</sequence>
<organism evidence="1 2">
    <name type="scientific">Methanococcus maripaludis</name>
    <name type="common">Methanococcus deltae</name>
    <dbReference type="NCBI Taxonomy" id="39152"/>
    <lineage>
        <taxon>Archaea</taxon>
        <taxon>Methanobacteriati</taxon>
        <taxon>Methanobacteriota</taxon>
        <taxon>Methanomada group</taxon>
        <taxon>Methanococci</taxon>
        <taxon>Methanococcales</taxon>
        <taxon>Methanococcaceae</taxon>
        <taxon>Methanococcus</taxon>
    </lineage>
</organism>
<evidence type="ECO:0000313" key="2">
    <source>
        <dbReference type="Proteomes" id="UP000536195"/>
    </source>
</evidence>
<protein>
    <recommendedName>
        <fullName evidence="3">DUF354 domain-containing protein</fullName>
    </recommendedName>
</protein>
<dbReference type="PIRSF" id="PIRSF005357">
    <property type="entry name" value="UCP005357"/>
    <property type="match status" value="1"/>
</dbReference>
<dbReference type="RefSeq" id="WP_184230158.1">
    <property type="nucleotide sequence ID" value="NZ_JACHEC010000002.1"/>
</dbReference>
<gene>
    <name evidence="1" type="ORF">HNP92_001036</name>
</gene>
<dbReference type="Pfam" id="PF04007">
    <property type="entry name" value="DUF354"/>
    <property type="match status" value="1"/>
</dbReference>
<dbReference type="SUPFAM" id="SSF53756">
    <property type="entry name" value="UDP-Glycosyltransferase/glycogen phosphorylase"/>
    <property type="match status" value="1"/>
</dbReference>
<reference evidence="1 2" key="1">
    <citation type="submission" date="2020-08" db="EMBL/GenBank/DDBJ databases">
        <title>Genomic Encyclopedia of Type Strains, Phase IV (KMG-V): Genome sequencing to study the core and pangenomes of soil and plant-associated prokaryotes.</title>
        <authorList>
            <person name="Whitman W."/>
        </authorList>
    </citation>
    <scope>NUCLEOTIDE SEQUENCE [LARGE SCALE GENOMIC DNA]</scope>
    <source>
        <strain evidence="1 2">C11</strain>
    </source>
</reference>
<evidence type="ECO:0008006" key="3">
    <source>
        <dbReference type="Google" id="ProtNLM"/>
    </source>
</evidence>
<dbReference type="Gene3D" id="3.40.50.2000">
    <property type="entry name" value="Glycogen Phosphorylase B"/>
    <property type="match status" value="1"/>
</dbReference>
<evidence type="ECO:0000313" key="1">
    <source>
        <dbReference type="EMBL" id="MBB6401731.1"/>
    </source>
</evidence>
<dbReference type="Proteomes" id="UP000536195">
    <property type="component" value="Unassembled WGS sequence"/>
</dbReference>
<accession>A0A7J9S4L0</accession>
<dbReference type="AlphaFoldDB" id="A0A7J9S4L0"/>
<dbReference type="EMBL" id="JACHEC010000002">
    <property type="protein sequence ID" value="MBB6401731.1"/>
    <property type="molecule type" value="Genomic_DNA"/>
</dbReference>